<dbReference type="AlphaFoldDB" id="A0A2R5GYM4"/>
<feature type="compositionally biased region" description="Low complexity" evidence="1">
    <location>
        <begin position="607"/>
        <end position="619"/>
    </location>
</feature>
<gene>
    <name evidence="2" type="ORF">FCC1311_111412</name>
</gene>
<feature type="compositionally biased region" description="Polar residues" evidence="1">
    <location>
        <begin position="121"/>
        <end position="132"/>
    </location>
</feature>
<feature type="compositionally biased region" description="Low complexity" evidence="1">
    <location>
        <begin position="145"/>
        <end position="184"/>
    </location>
</feature>
<evidence type="ECO:0000313" key="3">
    <source>
        <dbReference type="Proteomes" id="UP000241890"/>
    </source>
</evidence>
<dbReference type="OrthoDB" id="40021at2759"/>
<sequence length="686" mass="74842">MSRHVRSGDSGAEPKRVEILVYNVSHVDIILGALRGDAAALAGSGASDLFYAAEGVGKTQILARPRFNRFYPLTSEIESALQELGDAARIIDCEYDPDEANEAEDADEGEEELKTCRKSSVESLSQQPTSPSESRHPHHRGNLMSPAKAAATAAVGVAAASGVGDPSSSSSSSSSSSTNASETALPSTSPRASANESAVIRATSLASCASTRSLLSLHGGPVILPVGFDFHERPIVEDSWDALSVRKGDDNGISDATNKQTPRLCSVMLPLVSQLLFTWLGIVEDTVSLDMEETNAADPEEDLQKVVFLVSGSGTPRNRALPVNSNSTKAAARIIKAFIERTCPSVEVVCLDSGLDIFHYDQNVRFCNDIVLPAIDTFRHPLVVHYGNEWQKRLGMTVALTDGSPARLAALNAALRQYRPSYLHMWQLKSFWYELRFLGKDLIFQSFETMETKPPVPISDLEPECRQVVDEMRKYKHEFVQAKAAGSLQELSAFWLRKTRKVVLSVLMVHMDNEEEPRFYRGMNLEVSMPTGSLCSERNVIGTALASNQTLGRREFRYIAVLSMTLDPPAPALPPSPSRHTVSRADNSTLAMDVSSRANTPQPNLGRSTSSRRSITDTTPENSPLLRPMSATNTGTNSRFQGELNPIQPCGACMEWLKKIAEVNPTFKVVTFPNSDCHEAFVQEIG</sequence>
<feature type="region of interest" description="Disordered" evidence="1">
    <location>
        <begin position="591"/>
        <end position="642"/>
    </location>
</feature>
<dbReference type="Proteomes" id="UP000241890">
    <property type="component" value="Unassembled WGS sequence"/>
</dbReference>
<evidence type="ECO:0000256" key="1">
    <source>
        <dbReference type="SAM" id="MobiDB-lite"/>
    </source>
</evidence>
<feature type="compositionally biased region" description="Acidic residues" evidence="1">
    <location>
        <begin position="99"/>
        <end position="111"/>
    </location>
</feature>
<name>A0A2R5GYM4_9STRA</name>
<feature type="region of interest" description="Disordered" evidence="1">
    <location>
        <begin position="99"/>
        <end position="193"/>
    </location>
</feature>
<dbReference type="Pfam" id="PF14421">
    <property type="entry name" value="LmjF365940-deam"/>
    <property type="match status" value="1"/>
</dbReference>
<comment type="caution">
    <text evidence="2">The sequence shown here is derived from an EMBL/GenBank/DDBJ whole genome shotgun (WGS) entry which is preliminary data.</text>
</comment>
<evidence type="ECO:0000313" key="2">
    <source>
        <dbReference type="EMBL" id="GBG34918.1"/>
    </source>
</evidence>
<dbReference type="EMBL" id="BEYU01000230">
    <property type="protein sequence ID" value="GBG34918.1"/>
    <property type="molecule type" value="Genomic_DNA"/>
</dbReference>
<dbReference type="InterPro" id="IPR032723">
    <property type="entry name" value="Deaminase_LmjF365940"/>
</dbReference>
<feature type="compositionally biased region" description="Polar residues" evidence="1">
    <location>
        <begin position="591"/>
        <end position="606"/>
    </location>
</feature>
<feature type="compositionally biased region" description="Polar residues" evidence="1">
    <location>
        <begin position="630"/>
        <end position="640"/>
    </location>
</feature>
<protein>
    <recommendedName>
        <fullName evidence="4">Cytidine deaminase</fullName>
    </recommendedName>
</protein>
<evidence type="ECO:0008006" key="4">
    <source>
        <dbReference type="Google" id="ProtNLM"/>
    </source>
</evidence>
<organism evidence="2 3">
    <name type="scientific">Hondaea fermentalgiana</name>
    <dbReference type="NCBI Taxonomy" id="2315210"/>
    <lineage>
        <taxon>Eukaryota</taxon>
        <taxon>Sar</taxon>
        <taxon>Stramenopiles</taxon>
        <taxon>Bigyra</taxon>
        <taxon>Labyrinthulomycetes</taxon>
        <taxon>Thraustochytrida</taxon>
        <taxon>Thraustochytriidae</taxon>
        <taxon>Hondaea</taxon>
    </lineage>
</organism>
<accession>A0A2R5GYM4</accession>
<dbReference type="Gene3D" id="3.40.140.10">
    <property type="entry name" value="Cytidine Deaminase, domain 2"/>
    <property type="match status" value="1"/>
</dbReference>
<keyword evidence="3" id="KW-1185">Reference proteome</keyword>
<proteinExistence type="predicted"/>
<reference evidence="2 3" key="1">
    <citation type="submission" date="2017-12" db="EMBL/GenBank/DDBJ databases">
        <title>Sequencing, de novo assembly and annotation of complete genome of a new Thraustochytrid species, strain FCC1311.</title>
        <authorList>
            <person name="Sedici K."/>
            <person name="Godart F."/>
            <person name="Aiese Cigliano R."/>
            <person name="Sanseverino W."/>
            <person name="Barakat M."/>
            <person name="Ortet P."/>
            <person name="Marechal E."/>
            <person name="Cagnac O."/>
            <person name="Amato A."/>
        </authorList>
    </citation>
    <scope>NUCLEOTIDE SEQUENCE [LARGE SCALE GENOMIC DNA]</scope>
</reference>
<dbReference type="InParanoid" id="A0A2R5GYM4"/>